<feature type="region of interest" description="Disordered" evidence="1">
    <location>
        <begin position="574"/>
        <end position="635"/>
    </location>
</feature>
<feature type="compositionally biased region" description="Polar residues" evidence="1">
    <location>
        <begin position="115"/>
        <end position="132"/>
    </location>
</feature>
<evidence type="ECO:0000313" key="3">
    <source>
        <dbReference type="Proteomes" id="UP000192596"/>
    </source>
</evidence>
<dbReference type="InParanoid" id="A0A1V8SKT1"/>
<accession>A0A1V8SKT1</accession>
<feature type="compositionally biased region" description="Pro residues" evidence="1">
    <location>
        <begin position="84"/>
        <end position="96"/>
    </location>
</feature>
<proteinExistence type="predicted"/>
<feature type="region of interest" description="Disordered" evidence="1">
    <location>
        <begin position="470"/>
        <end position="548"/>
    </location>
</feature>
<feature type="compositionally biased region" description="Low complexity" evidence="1">
    <location>
        <begin position="54"/>
        <end position="66"/>
    </location>
</feature>
<gene>
    <name evidence="2" type="ORF">B0A48_14459</name>
</gene>
<sequence>MFVDPRPVTGYGETVGWQVPLEPQPTRPPKRAPVLKAAYSRSSLGPYNNLKRPALASASSSKSSLSGMEQSVPPFQEFIKRTPPVDPLKPLPPIPLKPKRRRSSYSGSPGKSSRNASPAFQRRTSSVYSRTASQWMAESPIWSGSDFADEPVPPLPLELLRPIAYSASTPQLVENPPTPPMLEPRYYQPLIATPSPTVSRSTTPSPPPPEHRPSTLLPEPVATVEVLKKHLRMVSLERAKAVLQAPGAEPLLPEELRARVPVKSPTKSRSHEVLLRDTMMTFTSSPHESVRAPELPTLTMVDAQGRDRVVGSPRASVAPMPGFGFAEALPVGRRGTGSFQVGNNAPRQMVRLYRQNAESTQRDRSKEGHNGSVSDERGRARYRASRSVPQDRYLMQGFQTPSISPDVMSTHHLAGVYNTLLTDQYRAPSASSAASSGRYDVDVREHMKMVPQALFQGKPMSRNTGQLQARYASPNASVSPFARSQASGSSTSMQCSTRDDDELYTLPRLETDKRVDHRRRSTSGTIPISPPSQYEPQRSQLTPAVPSDRKLAAYRRNSDDNRVSQYFPVTTRGTDQLLFRHSDDEDGYQNPARAETPSFASQPTPADRRHAPPTRTSTEPILRQRPSNASSSELTAKQALFSRITRGAAKYAELLTRPAGQEPPLASGFRRRSSTNSSRRSSDKGHSTKSSNPFPKLDISAANANPRAKASIDSPHLHSSPSAKSPPGTHLGWTNAAKSAFDQARSPTKTSFPPAAAMYVHTTTPARPLDERQIALPQDSDDDEPSSPVRRGSIFTGLLGGRREAKAEKRGEDIKKSIRVVVTPEAAANRVNDERNFGHARVRSWEVEKEVNQEIVAPKPGFVRRMSEFAGMI</sequence>
<dbReference type="Proteomes" id="UP000192596">
    <property type="component" value="Unassembled WGS sequence"/>
</dbReference>
<organism evidence="2 3">
    <name type="scientific">Cryoendolithus antarcticus</name>
    <dbReference type="NCBI Taxonomy" id="1507870"/>
    <lineage>
        <taxon>Eukaryota</taxon>
        <taxon>Fungi</taxon>
        <taxon>Dikarya</taxon>
        <taxon>Ascomycota</taxon>
        <taxon>Pezizomycotina</taxon>
        <taxon>Dothideomycetes</taxon>
        <taxon>Dothideomycetidae</taxon>
        <taxon>Cladosporiales</taxon>
        <taxon>Cladosporiaceae</taxon>
        <taxon>Cryoendolithus</taxon>
    </lineage>
</organism>
<dbReference type="AlphaFoldDB" id="A0A1V8SKT1"/>
<feature type="region of interest" description="Disordered" evidence="1">
    <location>
        <begin position="655"/>
        <end position="734"/>
    </location>
</feature>
<feature type="compositionally biased region" description="Basic and acidic residues" evidence="1">
    <location>
        <begin position="360"/>
        <end position="379"/>
    </location>
</feature>
<feature type="compositionally biased region" description="Low complexity" evidence="1">
    <location>
        <begin position="104"/>
        <end position="114"/>
    </location>
</feature>
<evidence type="ECO:0000313" key="2">
    <source>
        <dbReference type="EMBL" id="OQN99481.1"/>
    </source>
</evidence>
<dbReference type="OrthoDB" id="3919589at2759"/>
<dbReference type="EMBL" id="NAJO01000040">
    <property type="protein sequence ID" value="OQN99481.1"/>
    <property type="molecule type" value="Genomic_DNA"/>
</dbReference>
<keyword evidence="3" id="KW-1185">Reference proteome</keyword>
<feature type="compositionally biased region" description="Low complexity" evidence="1">
    <location>
        <begin position="193"/>
        <end position="203"/>
    </location>
</feature>
<feature type="region of interest" description="Disordered" evidence="1">
    <location>
        <begin position="1"/>
        <end position="132"/>
    </location>
</feature>
<feature type="region of interest" description="Disordered" evidence="1">
    <location>
        <begin position="192"/>
        <end position="216"/>
    </location>
</feature>
<feature type="compositionally biased region" description="Polar residues" evidence="1">
    <location>
        <begin position="614"/>
        <end position="635"/>
    </location>
</feature>
<comment type="caution">
    <text evidence="2">The sequence shown here is derived from an EMBL/GenBank/DDBJ whole genome shotgun (WGS) entry which is preliminary data.</text>
</comment>
<name>A0A1V8SKT1_9PEZI</name>
<protein>
    <submittedName>
        <fullName evidence="2">Uncharacterized protein</fullName>
    </submittedName>
</protein>
<feature type="compositionally biased region" description="Polar residues" evidence="1">
    <location>
        <begin position="474"/>
        <end position="496"/>
    </location>
</feature>
<feature type="region of interest" description="Disordered" evidence="1">
    <location>
        <begin position="356"/>
        <end position="388"/>
    </location>
</feature>
<reference evidence="3" key="1">
    <citation type="submission" date="2017-03" db="EMBL/GenBank/DDBJ databases">
        <title>Genomes of endolithic fungi from Antarctica.</title>
        <authorList>
            <person name="Coleine C."/>
            <person name="Masonjones S."/>
            <person name="Stajich J.E."/>
        </authorList>
    </citation>
    <scope>NUCLEOTIDE SEQUENCE [LARGE SCALE GENOMIC DNA]</scope>
    <source>
        <strain evidence="3">CCFEE 5527</strain>
    </source>
</reference>
<evidence type="ECO:0000256" key="1">
    <source>
        <dbReference type="SAM" id="MobiDB-lite"/>
    </source>
</evidence>